<reference evidence="6 7" key="1">
    <citation type="submission" date="2023-08" db="EMBL/GenBank/DDBJ databases">
        <title>Black Yeasts Isolated from many extreme environments.</title>
        <authorList>
            <person name="Coleine C."/>
            <person name="Stajich J.E."/>
            <person name="Selbmann L."/>
        </authorList>
    </citation>
    <scope>NUCLEOTIDE SEQUENCE [LARGE SCALE GENOMIC DNA]</scope>
    <source>
        <strain evidence="6 7">CCFEE 5885</strain>
    </source>
</reference>
<dbReference type="Gene3D" id="3.30.1050.10">
    <property type="entry name" value="SCP2 sterol-binding domain"/>
    <property type="match status" value="1"/>
</dbReference>
<dbReference type="SUPFAM" id="SSF55718">
    <property type="entry name" value="SCP-like"/>
    <property type="match status" value="1"/>
</dbReference>
<evidence type="ECO:0000259" key="5">
    <source>
        <dbReference type="SMART" id="SM00849"/>
    </source>
</evidence>
<dbReference type="InterPro" id="IPR001279">
    <property type="entry name" value="Metallo-B-lactamas"/>
</dbReference>
<comment type="caution">
    <text evidence="6">The sequence shown here is derived from an EMBL/GenBank/DDBJ whole genome shotgun (WGS) entry which is preliminary data.</text>
</comment>
<dbReference type="Pfam" id="PF14863">
    <property type="entry name" value="Alkyl_sulf_dimr"/>
    <property type="match status" value="1"/>
</dbReference>
<proteinExistence type="inferred from homology"/>
<dbReference type="InterPro" id="IPR029229">
    <property type="entry name" value="Alkyl_sulf_C"/>
</dbReference>
<keyword evidence="3" id="KW-0862">Zinc</keyword>
<name>A0ABR0JZ99_9EURO</name>
<dbReference type="InterPro" id="IPR052195">
    <property type="entry name" value="Bact_Alkyl/Aryl-Sulfatase"/>
</dbReference>
<dbReference type="InterPro" id="IPR029228">
    <property type="entry name" value="Alkyl_sulf_dimr"/>
</dbReference>
<feature type="domain" description="Metallo-beta-lactamase" evidence="5">
    <location>
        <begin position="91"/>
        <end position="313"/>
    </location>
</feature>
<dbReference type="SMART" id="SM00849">
    <property type="entry name" value="Lactamase_B"/>
    <property type="match status" value="1"/>
</dbReference>
<dbReference type="EMBL" id="JAVRRG010000162">
    <property type="protein sequence ID" value="KAK5079965.1"/>
    <property type="molecule type" value="Genomic_DNA"/>
</dbReference>
<evidence type="ECO:0000256" key="3">
    <source>
        <dbReference type="ARBA" id="ARBA00022833"/>
    </source>
</evidence>
<evidence type="ECO:0000256" key="1">
    <source>
        <dbReference type="ARBA" id="ARBA00022723"/>
    </source>
</evidence>
<evidence type="ECO:0000256" key="2">
    <source>
        <dbReference type="ARBA" id="ARBA00022801"/>
    </source>
</evidence>
<dbReference type="InterPro" id="IPR036866">
    <property type="entry name" value="RibonucZ/Hydroxyglut_hydro"/>
</dbReference>
<protein>
    <recommendedName>
        <fullName evidence="5">Metallo-beta-lactamase domain-containing protein</fullName>
    </recommendedName>
</protein>
<dbReference type="Pfam" id="PF14864">
    <property type="entry name" value="Alkyl_sulf_C"/>
    <property type="match status" value="1"/>
</dbReference>
<dbReference type="InterPro" id="IPR036527">
    <property type="entry name" value="SCP2_sterol-bd_dom_sf"/>
</dbReference>
<organism evidence="6 7">
    <name type="scientific">Lithohypha guttulata</name>
    <dbReference type="NCBI Taxonomy" id="1690604"/>
    <lineage>
        <taxon>Eukaryota</taxon>
        <taxon>Fungi</taxon>
        <taxon>Dikarya</taxon>
        <taxon>Ascomycota</taxon>
        <taxon>Pezizomycotina</taxon>
        <taxon>Eurotiomycetes</taxon>
        <taxon>Chaetothyriomycetidae</taxon>
        <taxon>Chaetothyriales</taxon>
        <taxon>Trichomeriaceae</taxon>
        <taxon>Lithohypha</taxon>
    </lineage>
</organism>
<sequence>MSNADSDVSPSFTETADFENASRGFIASISPCIIHTKDGRLAWDNDQYAFLQADCPPDTANPKLWRHSRLVAKQGLFEVTPGIYQVRGLDISHMTLVEGDTGVIVIDPLVSSECAEAAIALYRQHRGDRPVMGLIFSHSHADHFGGASGVLPPDQVESPTIPIIGPAGFLEEVLSENVFAGPAMRHRAAYMFGQHLVKSPQGQIGCGLGTTSSSGISGLYPPNLLIQSTGEEHTVDGVKMVFQMVPGTEAPAEINFYFPQHKALCIAECATHTMHNIVTLRGAQVRDSKKWAKYLGETLQLFGQKSDVLFASHHWPIWGTQELSAFIAEQRDLYSFMHDQTCRMMNTGLTGIQIAERFRLPEGLQRKWHTQGFYGSVSHNVKAIYQRYLTWFDGNPAHLWQHPPEEEGKRYVECMGGVDVVLSRAEVFTDRGDLRFAATLLDHAVLAEPEHVKAKEALANVYEKLGFGAENATWRNFYLTRAQDLRAGKRDTAGEMSKFAAINPLLPIEQWFDGLSIQLDGLRAEKESFSIDIHVSDQRRLWRVTLSNGALSYRCVPEEESFPEAASLKLKLTKDELGQVLQGKMQAVKDSDGNKDLLSKLLDLLAIEKVQ</sequence>
<dbReference type="CDD" id="cd07710">
    <property type="entry name" value="arylsulfatase_Sdsa1-like_MBL-fold"/>
    <property type="match status" value="1"/>
</dbReference>
<dbReference type="Gene3D" id="3.60.15.30">
    <property type="entry name" value="Metallo-beta-lactamase domain"/>
    <property type="match status" value="1"/>
</dbReference>
<dbReference type="SUPFAM" id="SSF56281">
    <property type="entry name" value="Metallo-hydrolase/oxidoreductase"/>
    <property type="match status" value="1"/>
</dbReference>
<dbReference type="InterPro" id="IPR044097">
    <property type="entry name" value="Bds1/SdsA1_MBL-fold"/>
</dbReference>
<dbReference type="Proteomes" id="UP001345013">
    <property type="component" value="Unassembled WGS sequence"/>
</dbReference>
<gene>
    <name evidence="6" type="ORF">LTR24_008770</name>
</gene>
<keyword evidence="1" id="KW-0479">Metal-binding</keyword>
<dbReference type="InterPro" id="IPR038536">
    <property type="entry name" value="Alkyl/aryl-sulf_dimr_sf"/>
</dbReference>
<evidence type="ECO:0000313" key="6">
    <source>
        <dbReference type="EMBL" id="KAK5079965.1"/>
    </source>
</evidence>
<dbReference type="PANTHER" id="PTHR43223">
    <property type="entry name" value="ALKYL/ARYL-SULFATASE"/>
    <property type="match status" value="1"/>
</dbReference>
<keyword evidence="2" id="KW-0378">Hydrolase</keyword>
<dbReference type="Pfam" id="PF00753">
    <property type="entry name" value="Lactamase_B"/>
    <property type="match status" value="1"/>
</dbReference>
<comment type="similarity">
    <text evidence="4">Belongs to the metallo-beta-lactamase superfamily. Type III sulfatase family.</text>
</comment>
<keyword evidence="7" id="KW-1185">Reference proteome</keyword>
<evidence type="ECO:0000313" key="7">
    <source>
        <dbReference type="Proteomes" id="UP001345013"/>
    </source>
</evidence>
<dbReference type="Gene3D" id="1.25.40.880">
    <property type="entry name" value="Alkyl sulfatase, dimerisation domain"/>
    <property type="match status" value="1"/>
</dbReference>
<dbReference type="PANTHER" id="PTHR43223:SF1">
    <property type="entry name" value="ALKYL_ARYL-SULFATASE BDS1"/>
    <property type="match status" value="1"/>
</dbReference>
<accession>A0ABR0JZ99</accession>
<evidence type="ECO:0000256" key="4">
    <source>
        <dbReference type="ARBA" id="ARBA00033751"/>
    </source>
</evidence>